<dbReference type="STRING" id="113562.SAMN04489716_4441"/>
<evidence type="ECO:0000256" key="2">
    <source>
        <dbReference type="SAM" id="Phobius"/>
    </source>
</evidence>
<reference evidence="4 5" key="1">
    <citation type="submission" date="2016-10" db="EMBL/GenBank/DDBJ databases">
        <authorList>
            <person name="de Groot N.N."/>
        </authorList>
    </citation>
    <scope>NUCLEOTIDE SEQUENCE [LARGE SCALE GENOMIC DNA]</scope>
    <source>
        <strain evidence="4 5">DSM 43941</strain>
    </source>
</reference>
<protein>
    <submittedName>
        <fullName evidence="4">ParB-like nuclease domain-containing protein</fullName>
    </submittedName>
</protein>
<feature type="transmembrane region" description="Helical" evidence="2">
    <location>
        <begin position="204"/>
        <end position="234"/>
    </location>
</feature>
<keyword evidence="2" id="KW-0812">Transmembrane</keyword>
<evidence type="ECO:0000313" key="4">
    <source>
        <dbReference type="EMBL" id="SDT54794.1"/>
    </source>
</evidence>
<dbReference type="InterPro" id="IPR049082">
    <property type="entry name" value="T7SS_signal"/>
</dbReference>
<evidence type="ECO:0000313" key="5">
    <source>
        <dbReference type="Proteomes" id="UP000198688"/>
    </source>
</evidence>
<accession>A0A1H2B9G3</accession>
<keyword evidence="2" id="KW-1133">Transmembrane helix</keyword>
<evidence type="ECO:0000259" key="3">
    <source>
        <dbReference type="Pfam" id="PF21725"/>
    </source>
</evidence>
<gene>
    <name evidence="4" type="ORF">SAMN04489716_4441</name>
</gene>
<feature type="domain" description="Putative T7SS secretion signal" evidence="3">
    <location>
        <begin position="23"/>
        <end position="185"/>
    </location>
</feature>
<dbReference type="Proteomes" id="UP000198688">
    <property type="component" value="Chromosome I"/>
</dbReference>
<proteinExistence type="predicted"/>
<dbReference type="RefSeq" id="WP_092546380.1">
    <property type="nucleotide sequence ID" value="NZ_BOMJ01000033.1"/>
</dbReference>
<dbReference type="Gene3D" id="3.90.1530.10">
    <property type="entry name" value="Conserved hypothetical protein from pyrococcus furiosus pfu- 392566-001, ParB domain"/>
    <property type="match status" value="1"/>
</dbReference>
<dbReference type="SUPFAM" id="SSF110849">
    <property type="entry name" value="ParB/Sulfiredoxin"/>
    <property type="match status" value="1"/>
</dbReference>
<name>A0A1H2B9G3_9ACTN</name>
<dbReference type="Pfam" id="PF21725">
    <property type="entry name" value="T7SS_signal"/>
    <property type="match status" value="1"/>
</dbReference>
<organism evidence="4 5">
    <name type="scientific">Actinoplanes derwentensis</name>
    <dbReference type="NCBI Taxonomy" id="113562"/>
    <lineage>
        <taxon>Bacteria</taxon>
        <taxon>Bacillati</taxon>
        <taxon>Actinomycetota</taxon>
        <taxon>Actinomycetes</taxon>
        <taxon>Micromonosporales</taxon>
        <taxon>Micromonosporaceae</taxon>
        <taxon>Actinoplanes</taxon>
    </lineage>
</organism>
<dbReference type="OrthoDB" id="4981820at2"/>
<feature type="region of interest" description="Disordered" evidence="1">
    <location>
        <begin position="401"/>
        <end position="459"/>
    </location>
</feature>
<dbReference type="InterPro" id="IPR036086">
    <property type="entry name" value="ParB/Sulfiredoxin_sf"/>
</dbReference>
<sequence length="642" mass="66835">MARRFATPADFELVGMSSDPAPGDPDEIEAVARRYSDIGEAAEKALEVLKRDGAIAAGRGSAMDKLREKVGDDLPDKLAKTARSYQDAAAAYRAYRPRIEEAQQTLDRAVDQAREASAQVSQAVTALPGAVAAKDTTATTRAEQDAEAGAAGLSAARGLAEQALSMRQAAERTCADALDRAADEAVPERDFFQKIRDFFADFPFVKILLGILIAAVAVFFPVAGALLAGALFALDQITAIATGQFSLGDFAVGLIGIIPGGSALRIGGAVAKTGGTTARVVPTVGRTVDGPITDVPATIVRSKPIGEFLDANRGDIVRGALKEGVKDGVKEGAEEAAIGFAEGAGGEAVRQVAAGEPLDARAIAEAGGKDALAAGATGFAGGAIIGGLLGGGKAAGKAAVKKPKLDEDTTPRSEIPVKTAPESGGSRSLDSGPPVSPERDPDSPDIDPDGAVKRPGAGDFDFRLIEPGLEDVDLVLESTHPDGTELPVFRDAATGERGSFDFRTGAFRKVGDSAPLADSADFSKAPEVEFTRTFFGPRPDGHFLVRGFEGQPLDTVGDRTEIRAAAGPDNRPVLVPTSEFTIKDQRAKLDEARIAQIIARIEDNRQLPPIKLSPGDLSLSDGNHRIEAAKRLNLPFIPVQVV</sequence>
<keyword evidence="5" id="KW-1185">Reference proteome</keyword>
<evidence type="ECO:0000256" key="1">
    <source>
        <dbReference type="SAM" id="MobiDB-lite"/>
    </source>
</evidence>
<keyword evidence="2" id="KW-0472">Membrane</keyword>
<dbReference type="AlphaFoldDB" id="A0A1H2B9G3"/>
<dbReference type="EMBL" id="LT629758">
    <property type="protein sequence ID" value="SDT54794.1"/>
    <property type="molecule type" value="Genomic_DNA"/>
</dbReference>